<dbReference type="GO" id="GO:0003677">
    <property type="term" value="F:DNA binding"/>
    <property type="evidence" value="ECO:0007669"/>
    <property type="project" value="UniProtKB-UniRule"/>
</dbReference>
<reference evidence="6 7" key="2">
    <citation type="submission" date="2018-06" db="EMBL/GenBank/DDBJ databases">
        <title>Sequencing of bacterial isolates from soil warming experiment in Harvard Forest, Massachusetts, USA.</title>
        <authorList>
            <person name="Deangelis K.PhD."/>
        </authorList>
    </citation>
    <scope>NUCLEOTIDE SEQUENCE [LARGE SCALE GENOMIC DNA]</scope>
    <source>
        <strain evidence="6 7">GAS496</strain>
    </source>
</reference>
<dbReference type="RefSeq" id="WP_110318857.1">
    <property type="nucleotide sequence ID" value="NZ_QJJU01000021.1"/>
</dbReference>
<dbReference type="PROSITE" id="PS50977">
    <property type="entry name" value="HTH_TETR_2"/>
    <property type="match status" value="1"/>
</dbReference>
<dbReference type="EMBL" id="QJJU01000021">
    <property type="protein sequence ID" value="PXX04203.1"/>
    <property type="molecule type" value="Genomic_DNA"/>
</dbReference>
<accession>A0A318HA02</accession>
<feature type="DNA-binding region" description="H-T-H motif" evidence="4">
    <location>
        <begin position="34"/>
        <end position="53"/>
    </location>
</feature>
<feature type="domain" description="HTH tetR-type" evidence="5">
    <location>
        <begin position="11"/>
        <end position="71"/>
    </location>
</feature>
<dbReference type="InterPro" id="IPR009057">
    <property type="entry name" value="Homeodomain-like_sf"/>
</dbReference>
<evidence type="ECO:0000256" key="2">
    <source>
        <dbReference type="ARBA" id="ARBA00023125"/>
    </source>
</evidence>
<dbReference type="InterPro" id="IPR001647">
    <property type="entry name" value="HTH_TetR"/>
</dbReference>
<organism evidence="6 7">
    <name type="scientific">Mycolicibacterium moriokaense</name>
    <dbReference type="NCBI Taxonomy" id="39691"/>
    <lineage>
        <taxon>Bacteria</taxon>
        <taxon>Bacillati</taxon>
        <taxon>Actinomycetota</taxon>
        <taxon>Actinomycetes</taxon>
        <taxon>Mycobacteriales</taxon>
        <taxon>Mycobacteriaceae</taxon>
        <taxon>Mycolicibacterium</taxon>
    </lineage>
</organism>
<keyword evidence="2 4" id="KW-0238">DNA-binding</keyword>
<evidence type="ECO:0000313" key="6">
    <source>
        <dbReference type="EMBL" id="PXX04203.1"/>
    </source>
</evidence>
<dbReference type="PANTHER" id="PTHR47506">
    <property type="entry name" value="TRANSCRIPTIONAL REGULATORY PROTEIN"/>
    <property type="match status" value="1"/>
</dbReference>
<comment type="caution">
    <text evidence="6">The sequence shown here is derived from an EMBL/GenBank/DDBJ whole genome shotgun (WGS) entry which is preliminary data.</text>
</comment>
<dbReference type="SUPFAM" id="SSF46689">
    <property type="entry name" value="Homeodomain-like"/>
    <property type="match status" value="1"/>
</dbReference>
<keyword evidence="1" id="KW-0805">Transcription regulation</keyword>
<dbReference type="SUPFAM" id="SSF48498">
    <property type="entry name" value="Tetracyclin repressor-like, C-terminal domain"/>
    <property type="match status" value="1"/>
</dbReference>
<dbReference type="InterPro" id="IPR036271">
    <property type="entry name" value="Tet_transcr_reg_TetR-rel_C_sf"/>
</dbReference>
<evidence type="ECO:0000313" key="7">
    <source>
        <dbReference type="Proteomes" id="UP000247781"/>
    </source>
</evidence>
<gene>
    <name evidence="6" type="ORF">C8E89_12196</name>
</gene>
<evidence type="ECO:0000256" key="1">
    <source>
        <dbReference type="ARBA" id="ARBA00023015"/>
    </source>
</evidence>
<reference evidence="7" key="1">
    <citation type="submission" date="2018-05" db="EMBL/GenBank/DDBJ databases">
        <authorList>
            <person name="Deangelis K."/>
            <person name="Huntemann M."/>
            <person name="Clum A."/>
            <person name="Pillay M."/>
            <person name="Palaniappan K."/>
            <person name="Varghese N."/>
            <person name="Mikhailova N."/>
            <person name="Stamatis D."/>
            <person name="Reddy T."/>
            <person name="Daum C."/>
            <person name="Shapiro N."/>
            <person name="Ivanova N."/>
            <person name="Kyrpides N."/>
            <person name="Woyke T."/>
        </authorList>
    </citation>
    <scope>NUCLEOTIDE SEQUENCE [LARGE SCALE GENOMIC DNA]</scope>
    <source>
        <strain evidence="7">GAS496</strain>
    </source>
</reference>
<evidence type="ECO:0000259" key="5">
    <source>
        <dbReference type="PROSITE" id="PS50977"/>
    </source>
</evidence>
<dbReference type="PRINTS" id="PR00455">
    <property type="entry name" value="HTHTETR"/>
</dbReference>
<evidence type="ECO:0000256" key="3">
    <source>
        <dbReference type="ARBA" id="ARBA00023163"/>
    </source>
</evidence>
<protein>
    <submittedName>
        <fullName evidence="6">TetR family transcriptional regulator</fullName>
    </submittedName>
</protein>
<keyword evidence="3" id="KW-0804">Transcription</keyword>
<evidence type="ECO:0000256" key="4">
    <source>
        <dbReference type="PROSITE-ProRule" id="PRU00335"/>
    </source>
</evidence>
<dbReference type="OrthoDB" id="7252896at2"/>
<dbReference type="PANTHER" id="PTHR47506:SF1">
    <property type="entry name" value="HTH-TYPE TRANSCRIPTIONAL REGULATOR YJDC"/>
    <property type="match status" value="1"/>
</dbReference>
<keyword evidence="7" id="KW-1185">Reference proteome</keyword>
<proteinExistence type="predicted"/>
<dbReference type="AlphaFoldDB" id="A0A318HA02"/>
<dbReference type="Proteomes" id="UP000247781">
    <property type="component" value="Unassembled WGS sequence"/>
</dbReference>
<sequence>MARKTRTETQAETRAQLVETARQLFFDDGYRPTSLEKVAAAAGYSKGAVYSNFRNKDELCTAVLDEVRAERLGEVLDIVAKPDTPARIDAIRDWAQRVIGDPGWTTLEIEFAAHARPNEQLRTELAGRLDGIIQILAAAMESAENADLKMPGRETATVLLALGVGLGLLRSINPDIPVSGLIDTLRLLSGQPL</sequence>
<dbReference type="Pfam" id="PF00440">
    <property type="entry name" value="TetR_N"/>
    <property type="match status" value="1"/>
</dbReference>
<name>A0A318HA02_9MYCO</name>
<dbReference type="Gene3D" id="1.10.357.10">
    <property type="entry name" value="Tetracycline Repressor, domain 2"/>
    <property type="match status" value="1"/>
</dbReference>